<evidence type="ECO:0000259" key="2">
    <source>
        <dbReference type="Pfam" id="PF00079"/>
    </source>
</evidence>
<feature type="chain" id="PRO_5009313822" evidence="1">
    <location>
        <begin position="19"/>
        <end position="238"/>
    </location>
</feature>
<sequence length="238" mass="26572">MRLLTLLPLLLILAGIHSQSVDDALFRLALKSFEPSGETSAVVSPFSLGMAMASVNLGANGVTSQEITDALFLGIDKKQVGEKFGDYIKRFTEISKNPKDITDFEEILRVPGLFRELMRSNSKDFKPPIQVASRLYIADKLKVVEQFSKSLKGQFLTELEHMDFASSPKKQVARINDFVKNATSGRIEQIVDESSITDTRLLLVNALFLQMPFGDPFYGKGGKQRFFTEKNEVKEVEG</sequence>
<dbReference type="InterPro" id="IPR042178">
    <property type="entry name" value="Serpin_sf_1"/>
</dbReference>
<dbReference type="InterPro" id="IPR000215">
    <property type="entry name" value="Serpin_fam"/>
</dbReference>
<dbReference type="Gene3D" id="3.30.497.10">
    <property type="entry name" value="Antithrombin, subunit I, domain 2"/>
    <property type="match status" value="1"/>
</dbReference>
<dbReference type="GO" id="GO:0004867">
    <property type="term" value="F:serine-type endopeptidase inhibitor activity"/>
    <property type="evidence" value="ECO:0007669"/>
    <property type="project" value="InterPro"/>
</dbReference>
<dbReference type="Pfam" id="PF00079">
    <property type="entry name" value="Serpin"/>
    <property type="match status" value="1"/>
</dbReference>
<feature type="domain" description="Serpin" evidence="2">
    <location>
        <begin position="35"/>
        <end position="236"/>
    </location>
</feature>
<evidence type="ECO:0000256" key="1">
    <source>
        <dbReference type="SAM" id="SignalP"/>
    </source>
</evidence>
<keyword evidence="1" id="KW-0732">Signal</keyword>
<evidence type="ECO:0000313" key="4">
    <source>
        <dbReference type="WBParaSite" id="L893_g29287.t1"/>
    </source>
</evidence>
<dbReference type="PANTHER" id="PTHR11461:SF372">
    <property type="entry name" value="ACCESSORY GLAND PROTEIN ACP76A-RELATED"/>
    <property type="match status" value="1"/>
</dbReference>
<name>A0A1I7ZS97_9BILA</name>
<evidence type="ECO:0000313" key="3">
    <source>
        <dbReference type="Proteomes" id="UP000095287"/>
    </source>
</evidence>
<dbReference type="SUPFAM" id="SSF56574">
    <property type="entry name" value="Serpins"/>
    <property type="match status" value="1"/>
</dbReference>
<dbReference type="WBParaSite" id="L893_g29287.t1">
    <property type="protein sequence ID" value="L893_g29287.t1"/>
    <property type="gene ID" value="L893_g29287"/>
</dbReference>
<feature type="signal peptide" evidence="1">
    <location>
        <begin position="1"/>
        <end position="18"/>
    </location>
</feature>
<dbReference type="InterPro" id="IPR023796">
    <property type="entry name" value="Serpin_dom"/>
</dbReference>
<organism evidence="3 4">
    <name type="scientific">Steinernema glaseri</name>
    <dbReference type="NCBI Taxonomy" id="37863"/>
    <lineage>
        <taxon>Eukaryota</taxon>
        <taxon>Metazoa</taxon>
        <taxon>Ecdysozoa</taxon>
        <taxon>Nematoda</taxon>
        <taxon>Chromadorea</taxon>
        <taxon>Rhabditida</taxon>
        <taxon>Tylenchina</taxon>
        <taxon>Panagrolaimomorpha</taxon>
        <taxon>Strongyloidoidea</taxon>
        <taxon>Steinernematidae</taxon>
        <taxon>Steinernema</taxon>
    </lineage>
</organism>
<dbReference type="Proteomes" id="UP000095287">
    <property type="component" value="Unplaced"/>
</dbReference>
<proteinExistence type="predicted"/>
<dbReference type="InterPro" id="IPR036186">
    <property type="entry name" value="Serpin_sf"/>
</dbReference>
<dbReference type="AlphaFoldDB" id="A0A1I7ZS97"/>
<protein>
    <submittedName>
        <fullName evidence="4">SERPIN domain-containing protein</fullName>
    </submittedName>
</protein>
<dbReference type="PANTHER" id="PTHR11461">
    <property type="entry name" value="SERINE PROTEASE INHIBITOR, SERPIN"/>
    <property type="match status" value="1"/>
</dbReference>
<reference evidence="4" key="1">
    <citation type="submission" date="2016-11" db="UniProtKB">
        <authorList>
            <consortium name="WormBaseParasite"/>
        </authorList>
    </citation>
    <scope>IDENTIFICATION</scope>
</reference>
<accession>A0A1I7ZS97</accession>
<dbReference type="GO" id="GO:0005615">
    <property type="term" value="C:extracellular space"/>
    <property type="evidence" value="ECO:0007669"/>
    <property type="project" value="InterPro"/>
</dbReference>
<keyword evidence="3" id="KW-1185">Reference proteome</keyword>